<dbReference type="PANTHER" id="PTHR37299">
    <property type="entry name" value="TRANSCRIPTIONAL REGULATOR-RELATED"/>
    <property type="match status" value="1"/>
</dbReference>
<comment type="caution">
    <text evidence="10">The sequence shown here is derived from an EMBL/GenBank/DDBJ whole genome shotgun (WGS) entry which is preliminary data.</text>
</comment>
<evidence type="ECO:0000313" key="11">
    <source>
        <dbReference type="Proteomes" id="UP001600943"/>
    </source>
</evidence>
<dbReference type="SMART" id="SM00448">
    <property type="entry name" value="REC"/>
    <property type="match status" value="1"/>
</dbReference>
<gene>
    <name evidence="10" type="ORF">K040078D81_40770</name>
</gene>
<dbReference type="Gene3D" id="3.40.50.2300">
    <property type="match status" value="1"/>
</dbReference>
<dbReference type="Proteomes" id="UP001600943">
    <property type="component" value="Unassembled WGS sequence"/>
</dbReference>
<keyword evidence="10" id="KW-0238">DNA-binding</keyword>
<evidence type="ECO:0000256" key="2">
    <source>
        <dbReference type="ARBA" id="ARBA00022490"/>
    </source>
</evidence>
<reference evidence="10 11" key="1">
    <citation type="submission" date="2024-04" db="EMBL/GenBank/DDBJ databases">
        <title>Defined microbial consortia suppress multidrug-resistant proinflammatory Enterobacteriaceae via ecological control.</title>
        <authorList>
            <person name="Furuichi M."/>
            <person name="Kawaguchi T."/>
            <person name="Pust M."/>
            <person name="Yasuma K."/>
            <person name="Plichta D."/>
            <person name="Hasegawa N."/>
            <person name="Ohya T."/>
            <person name="Bhattarai S."/>
            <person name="Sasajima S."/>
            <person name="Aoto Y."/>
            <person name="Tuganbaev T."/>
            <person name="Yaginuma M."/>
            <person name="Ueda M."/>
            <person name="Okahashi N."/>
            <person name="Amafuji K."/>
            <person name="Kiridooshi Y."/>
            <person name="Sugita K."/>
            <person name="Strazar M."/>
            <person name="Skelly A."/>
            <person name="Suda W."/>
            <person name="Hattori M."/>
            <person name="Nakamoto N."/>
            <person name="Caballero S."/>
            <person name="Norman J."/>
            <person name="Olle B."/>
            <person name="Tanoue T."/>
            <person name="Arita M."/>
            <person name="Bucci V."/>
            <person name="Atarashi K."/>
            <person name="Xavier R."/>
            <person name="Honda K."/>
        </authorList>
    </citation>
    <scope>NUCLEOTIDE SEQUENCE [LARGE SCALE GENOMIC DNA]</scope>
    <source>
        <strain evidence="11">k04-0078-D8-1</strain>
    </source>
</reference>
<keyword evidence="11" id="KW-1185">Reference proteome</keyword>
<dbReference type="GO" id="GO:0003677">
    <property type="term" value="F:DNA binding"/>
    <property type="evidence" value="ECO:0007669"/>
    <property type="project" value="UniProtKB-KW"/>
</dbReference>
<name>A0ABQ0BES2_9FIRM</name>
<dbReference type="PANTHER" id="PTHR37299:SF3">
    <property type="entry name" value="STAGE 0 SPORULATION PROTEIN A HOMOLOG"/>
    <property type="match status" value="1"/>
</dbReference>
<feature type="domain" description="HTH LytTR-type" evidence="9">
    <location>
        <begin position="154"/>
        <end position="240"/>
    </location>
</feature>
<dbReference type="PROSITE" id="PS50930">
    <property type="entry name" value="HTH_LYTTR"/>
    <property type="match status" value="1"/>
</dbReference>
<organism evidence="10 11">
    <name type="scientific">Blautia hominis</name>
    <dbReference type="NCBI Taxonomy" id="2025493"/>
    <lineage>
        <taxon>Bacteria</taxon>
        <taxon>Bacillati</taxon>
        <taxon>Bacillota</taxon>
        <taxon>Clostridia</taxon>
        <taxon>Lachnospirales</taxon>
        <taxon>Lachnospiraceae</taxon>
        <taxon>Blautia</taxon>
    </lineage>
</organism>
<dbReference type="SUPFAM" id="SSF52172">
    <property type="entry name" value="CheY-like"/>
    <property type="match status" value="1"/>
</dbReference>
<evidence type="ECO:0000259" key="9">
    <source>
        <dbReference type="PROSITE" id="PS50930"/>
    </source>
</evidence>
<dbReference type="Gene3D" id="2.40.50.1020">
    <property type="entry name" value="LytTr DNA-binding domain"/>
    <property type="match status" value="1"/>
</dbReference>
<proteinExistence type="predicted"/>
<feature type="domain" description="Response regulatory" evidence="8">
    <location>
        <begin position="3"/>
        <end position="126"/>
    </location>
</feature>
<dbReference type="InterPro" id="IPR011006">
    <property type="entry name" value="CheY-like_superfamily"/>
</dbReference>
<dbReference type="PROSITE" id="PS50110">
    <property type="entry name" value="RESPONSE_REGULATORY"/>
    <property type="match status" value="1"/>
</dbReference>
<keyword evidence="7" id="KW-0597">Phosphoprotein</keyword>
<dbReference type="RefSeq" id="WP_095176090.1">
    <property type="nucleotide sequence ID" value="NZ_BAABYW010000001.1"/>
</dbReference>
<protein>
    <recommendedName>
        <fullName evidence="1">Stage 0 sporulation protein A homolog</fullName>
    </recommendedName>
</protein>
<dbReference type="EMBL" id="BAABYW010000001">
    <property type="protein sequence ID" value="GAA6409960.1"/>
    <property type="molecule type" value="Genomic_DNA"/>
</dbReference>
<keyword evidence="2" id="KW-0963">Cytoplasm</keyword>
<evidence type="ECO:0000256" key="7">
    <source>
        <dbReference type="PROSITE-ProRule" id="PRU00169"/>
    </source>
</evidence>
<evidence type="ECO:0000256" key="5">
    <source>
        <dbReference type="ARBA" id="ARBA00024867"/>
    </source>
</evidence>
<dbReference type="InterPro" id="IPR007492">
    <property type="entry name" value="LytTR_DNA-bd_dom"/>
</dbReference>
<comment type="function">
    <text evidence="5">May play the central regulatory role in sporulation. It may be an element of the effector pathway responsible for the activation of sporulation genes in response to nutritional stress. Spo0A may act in concert with spo0H (a sigma factor) to control the expression of some genes that are critical to the sporulation process.</text>
</comment>
<dbReference type="InterPro" id="IPR001789">
    <property type="entry name" value="Sig_transdc_resp-reg_receiver"/>
</dbReference>
<feature type="modified residue" description="4-aspartylphosphate" evidence="7">
    <location>
        <position position="60"/>
    </location>
</feature>
<evidence type="ECO:0000256" key="6">
    <source>
        <dbReference type="ARBA" id="ARBA00037164"/>
    </source>
</evidence>
<keyword evidence="4" id="KW-0010">Activator</keyword>
<evidence type="ECO:0000256" key="3">
    <source>
        <dbReference type="ARBA" id="ARBA00023012"/>
    </source>
</evidence>
<accession>A0ABQ0BES2</accession>
<evidence type="ECO:0000313" key="10">
    <source>
        <dbReference type="EMBL" id="GAA6409960.1"/>
    </source>
</evidence>
<evidence type="ECO:0000256" key="4">
    <source>
        <dbReference type="ARBA" id="ARBA00023159"/>
    </source>
</evidence>
<dbReference type="InterPro" id="IPR046947">
    <property type="entry name" value="LytR-like"/>
</dbReference>
<evidence type="ECO:0000259" key="8">
    <source>
        <dbReference type="PROSITE" id="PS50110"/>
    </source>
</evidence>
<sequence>MIPIYICDDETLLLSQLKKLVSDQVMIAAYDMGPIQTFTAPEELLVEISGKCHRGIYFLDVDFPGSMNGFELARKIRSLDSRGFIIFITAHEDLAAETFRYQLEAMDYVVKGDEDRIKSRIQSCLANAEKRILAEPKEDTPYYPLKMADTIRHIPLSQILYLEAIGRKHLVLLRLLNETVEFYGCLTAIEEELGKGFWRCHRGYLVNREHIHKIHLKENFVELTNGEHCLLSRRAKLNLP</sequence>
<keyword evidence="3" id="KW-0902">Two-component regulatory system</keyword>
<dbReference type="SMART" id="SM00850">
    <property type="entry name" value="LytTR"/>
    <property type="match status" value="1"/>
</dbReference>
<dbReference type="Pfam" id="PF04397">
    <property type="entry name" value="LytTR"/>
    <property type="match status" value="1"/>
</dbReference>
<dbReference type="Pfam" id="PF00072">
    <property type="entry name" value="Response_reg"/>
    <property type="match status" value="1"/>
</dbReference>
<comment type="function">
    <text evidence="6">Required for high-level post-exponential phase expression of a series of secreted proteins.</text>
</comment>
<evidence type="ECO:0000256" key="1">
    <source>
        <dbReference type="ARBA" id="ARBA00018672"/>
    </source>
</evidence>